<organism evidence="1 2">
    <name type="scientific">Lentilactobacillus terminaliae</name>
    <dbReference type="NCBI Taxonomy" id="3003483"/>
    <lineage>
        <taxon>Bacteria</taxon>
        <taxon>Bacillati</taxon>
        <taxon>Bacillota</taxon>
        <taxon>Bacilli</taxon>
        <taxon>Lactobacillales</taxon>
        <taxon>Lactobacillaceae</taxon>
        <taxon>Lentilactobacillus</taxon>
    </lineage>
</organism>
<proteinExistence type="predicted"/>
<evidence type="ECO:0000313" key="1">
    <source>
        <dbReference type="EMBL" id="XFD40075.1"/>
    </source>
</evidence>
<evidence type="ECO:0000313" key="2">
    <source>
        <dbReference type="Proteomes" id="UP001149860"/>
    </source>
</evidence>
<reference evidence="1" key="1">
    <citation type="submission" date="2024-08" db="EMBL/GenBank/DDBJ databases">
        <title>Lentilactobacillus sp. nov., isolated from tree bark.</title>
        <authorList>
            <person name="Phuengjayaem S."/>
            <person name="Tanasupawat S."/>
        </authorList>
    </citation>
    <scope>NUCLEOTIDE SEQUENCE</scope>
    <source>
        <strain evidence="1">SPB1-3</strain>
    </source>
</reference>
<protein>
    <submittedName>
        <fullName evidence="1">MarR family winged helix-turn-helix transcriptional regulator</fullName>
    </submittedName>
</protein>
<name>A0ACD5DFP5_9LACO</name>
<dbReference type="EMBL" id="CP168151">
    <property type="protein sequence ID" value="XFD40075.1"/>
    <property type="molecule type" value="Genomic_DNA"/>
</dbReference>
<keyword evidence="2" id="KW-1185">Reference proteome</keyword>
<dbReference type="Proteomes" id="UP001149860">
    <property type="component" value="Chromosome"/>
</dbReference>
<accession>A0ACD5DFP5</accession>
<gene>
    <name evidence="1" type="ORF">O0236_001835</name>
</gene>
<sequence length="176" mass="20056">MADKNFMDELGEMVTNRSFMGTVLLHLRQQQQDNARGKSRMLQAISENDGVTNSQLSEILDIRPSSVSLQVKGLEFDGFIERRESQEDKRVSLIYITSKGRQALEQQSAIVDESTEKLMNLLTEDEQVELTRILKKLNDQLSDLDEDDEMFNGPFGNQRGFGFPHGRFPGGNPFRK</sequence>